<organism evidence="1 2">
    <name type="scientific">Cerrena zonata</name>
    <dbReference type="NCBI Taxonomy" id="2478898"/>
    <lineage>
        <taxon>Eukaryota</taxon>
        <taxon>Fungi</taxon>
        <taxon>Dikarya</taxon>
        <taxon>Basidiomycota</taxon>
        <taxon>Agaricomycotina</taxon>
        <taxon>Agaricomycetes</taxon>
        <taxon>Polyporales</taxon>
        <taxon>Cerrenaceae</taxon>
        <taxon>Cerrena</taxon>
    </lineage>
</organism>
<accession>A0AAW0FWG7</accession>
<evidence type="ECO:0000313" key="1">
    <source>
        <dbReference type="EMBL" id="KAK7683672.1"/>
    </source>
</evidence>
<reference evidence="1 2" key="1">
    <citation type="submission" date="2022-09" db="EMBL/GenBank/DDBJ databases">
        <authorList>
            <person name="Palmer J.M."/>
        </authorList>
    </citation>
    <scope>NUCLEOTIDE SEQUENCE [LARGE SCALE GENOMIC DNA]</scope>
    <source>
        <strain evidence="1 2">DSM 7382</strain>
    </source>
</reference>
<sequence>MLLLQKDLQADGKTGLLQEKQLNFLVTLQQQAGIDEFNIVRYAEQLCTPLTHISTILRLCAYPKYLGLHLRTQIISNPLPSADPQTIPEPRYDEEVVFDFIRSASPEKLIHPHSPAVYAEGTSSLVREVLQNLHEGKQRPISGPHSTCLLIQHHLNNPHSPSYLYIAIAKPSCFRCAIYLDAYNSCARRFGHKLLSTKARDSQVYPCLLPPSNNPEADAFIVDHMKNVINHTIDRLLLRRTYELTHPPWLARKCTSNIRIARVTKFIGSSIKSSGRLS</sequence>
<name>A0AAW0FWG7_9APHY</name>
<protein>
    <submittedName>
        <fullName evidence="1">Uncharacterized protein</fullName>
    </submittedName>
</protein>
<proteinExistence type="predicted"/>
<dbReference type="AlphaFoldDB" id="A0AAW0FWG7"/>
<keyword evidence="2" id="KW-1185">Reference proteome</keyword>
<dbReference type="EMBL" id="JASBNA010000029">
    <property type="protein sequence ID" value="KAK7683672.1"/>
    <property type="molecule type" value="Genomic_DNA"/>
</dbReference>
<comment type="caution">
    <text evidence="1">The sequence shown here is derived from an EMBL/GenBank/DDBJ whole genome shotgun (WGS) entry which is preliminary data.</text>
</comment>
<gene>
    <name evidence="1" type="ORF">QCA50_013048</name>
</gene>
<dbReference type="Proteomes" id="UP001385951">
    <property type="component" value="Unassembled WGS sequence"/>
</dbReference>
<evidence type="ECO:0000313" key="2">
    <source>
        <dbReference type="Proteomes" id="UP001385951"/>
    </source>
</evidence>